<dbReference type="Proteomes" id="UP001529510">
    <property type="component" value="Unassembled WGS sequence"/>
</dbReference>
<feature type="non-terminal residue" evidence="2">
    <location>
        <position position="1"/>
    </location>
</feature>
<dbReference type="EMBL" id="JAMKFB020000019">
    <property type="protein sequence ID" value="KAL0165777.1"/>
    <property type="molecule type" value="Genomic_DNA"/>
</dbReference>
<dbReference type="AlphaFoldDB" id="A0ABD0NWD8"/>
<evidence type="ECO:0000313" key="3">
    <source>
        <dbReference type="Proteomes" id="UP001529510"/>
    </source>
</evidence>
<name>A0ABD0NWD8_CIRMR</name>
<proteinExistence type="predicted"/>
<feature type="compositionally biased region" description="Low complexity" evidence="1">
    <location>
        <begin position="48"/>
        <end position="57"/>
    </location>
</feature>
<reference evidence="2 3" key="1">
    <citation type="submission" date="2024-05" db="EMBL/GenBank/DDBJ databases">
        <title>Genome sequencing and assembly of Indian major carp, Cirrhinus mrigala (Hamilton, 1822).</title>
        <authorList>
            <person name="Mohindra V."/>
            <person name="Chowdhury L.M."/>
            <person name="Lal K."/>
            <person name="Jena J.K."/>
        </authorList>
    </citation>
    <scope>NUCLEOTIDE SEQUENCE [LARGE SCALE GENOMIC DNA]</scope>
    <source>
        <strain evidence="2">CM1030</strain>
        <tissue evidence="2">Blood</tissue>
    </source>
</reference>
<feature type="compositionally biased region" description="Low complexity" evidence="1">
    <location>
        <begin position="16"/>
        <end position="25"/>
    </location>
</feature>
<gene>
    <name evidence="2" type="ORF">M9458_037621</name>
</gene>
<evidence type="ECO:0000313" key="2">
    <source>
        <dbReference type="EMBL" id="KAL0165777.1"/>
    </source>
</evidence>
<feature type="region of interest" description="Disordered" evidence="1">
    <location>
        <begin position="1"/>
        <end position="57"/>
    </location>
</feature>
<protein>
    <submittedName>
        <fullName evidence="2">Uncharacterized protein</fullName>
    </submittedName>
</protein>
<sequence>TWKRRRQKSCVITPVSASSSEASWSRCPSPGPASGTSVCPPTRPSAPPASTARCSPT</sequence>
<evidence type="ECO:0000256" key="1">
    <source>
        <dbReference type="SAM" id="MobiDB-lite"/>
    </source>
</evidence>
<accession>A0ABD0NWD8</accession>
<keyword evidence="3" id="KW-1185">Reference proteome</keyword>
<organism evidence="2 3">
    <name type="scientific">Cirrhinus mrigala</name>
    <name type="common">Mrigala</name>
    <dbReference type="NCBI Taxonomy" id="683832"/>
    <lineage>
        <taxon>Eukaryota</taxon>
        <taxon>Metazoa</taxon>
        <taxon>Chordata</taxon>
        <taxon>Craniata</taxon>
        <taxon>Vertebrata</taxon>
        <taxon>Euteleostomi</taxon>
        <taxon>Actinopterygii</taxon>
        <taxon>Neopterygii</taxon>
        <taxon>Teleostei</taxon>
        <taxon>Ostariophysi</taxon>
        <taxon>Cypriniformes</taxon>
        <taxon>Cyprinidae</taxon>
        <taxon>Labeoninae</taxon>
        <taxon>Labeonini</taxon>
        <taxon>Cirrhinus</taxon>
    </lineage>
</organism>
<comment type="caution">
    <text evidence="2">The sequence shown here is derived from an EMBL/GenBank/DDBJ whole genome shotgun (WGS) entry which is preliminary data.</text>
</comment>
<feature type="non-terminal residue" evidence="2">
    <location>
        <position position="57"/>
    </location>
</feature>